<dbReference type="AlphaFoldDB" id="A0A8R1Y226"/>
<name>A0A8R1Y226_ONCVO</name>
<feature type="transmembrane region" description="Helical" evidence="1">
    <location>
        <begin position="94"/>
        <end position="114"/>
    </location>
</feature>
<sequence>MVMPTQLIICGAIKILIVILTIIVLILLDPVYTVAYISVNYEIVLIYIISSLTLLHCIVSIIMYVIVYRQKMDERGAISLTNCSITASLFSREVVFAGAGMIAWMLVCGIGGTISQRTIIETGEHFGWIAACAGIVVSLYLAIMALFCLNLMVEKVFSSDRNNKYISAHYPHNSRI</sequence>
<keyword evidence="1" id="KW-0472">Membrane</keyword>
<feature type="transmembrane region" description="Helical" evidence="1">
    <location>
        <begin position="126"/>
        <end position="153"/>
    </location>
</feature>
<evidence type="ECO:0000256" key="1">
    <source>
        <dbReference type="SAM" id="Phobius"/>
    </source>
</evidence>
<dbReference type="Proteomes" id="UP000024404">
    <property type="component" value="Unassembled WGS sequence"/>
</dbReference>
<reference evidence="3" key="1">
    <citation type="submission" date="2013-10" db="EMBL/GenBank/DDBJ databases">
        <title>Genome sequencing of Onchocerca volvulus.</title>
        <authorList>
            <person name="Cotton J."/>
            <person name="Tsai J."/>
            <person name="Stanley E."/>
            <person name="Tracey A."/>
            <person name="Holroyd N."/>
            <person name="Lustigman S."/>
            <person name="Berriman M."/>
        </authorList>
    </citation>
    <scope>NUCLEOTIDE SEQUENCE</scope>
</reference>
<organism evidence="2 3">
    <name type="scientific">Onchocerca volvulus</name>
    <dbReference type="NCBI Taxonomy" id="6282"/>
    <lineage>
        <taxon>Eukaryota</taxon>
        <taxon>Metazoa</taxon>
        <taxon>Ecdysozoa</taxon>
        <taxon>Nematoda</taxon>
        <taxon>Chromadorea</taxon>
        <taxon>Rhabditida</taxon>
        <taxon>Spirurina</taxon>
        <taxon>Spiruromorpha</taxon>
        <taxon>Filarioidea</taxon>
        <taxon>Onchocercidae</taxon>
        <taxon>Onchocerca</taxon>
    </lineage>
</organism>
<keyword evidence="1" id="KW-0812">Transmembrane</keyword>
<feature type="transmembrane region" description="Helical" evidence="1">
    <location>
        <begin position="43"/>
        <end position="67"/>
    </location>
</feature>
<dbReference type="EnsemblMetazoa" id="OVOC8590.1">
    <property type="protein sequence ID" value="OVOC8590.1"/>
    <property type="gene ID" value="WBGene00245399"/>
</dbReference>
<keyword evidence="1" id="KW-1133">Transmembrane helix</keyword>
<reference evidence="2" key="2">
    <citation type="submission" date="2022-06" db="UniProtKB">
        <authorList>
            <consortium name="EnsemblMetazoa"/>
        </authorList>
    </citation>
    <scope>IDENTIFICATION</scope>
</reference>
<feature type="transmembrane region" description="Helical" evidence="1">
    <location>
        <begin position="7"/>
        <end position="28"/>
    </location>
</feature>
<evidence type="ECO:0000313" key="3">
    <source>
        <dbReference type="Proteomes" id="UP000024404"/>
    </source>
</evidence>
<proteinExistence type="predicted"/>
<keyword evidence="3" id="KW-1185">Reference proteome</keyword>
<protein>
    <submittedName>
        <fullName evidence="2">Uncharacterized protein</fullName>
    </submittedName>
</protein>
<accession>A0A8R1Y226</accession>
<dbReference type="OMA" id="AIMALFC"/>
<evidence type="ECO:0000313" key="2">
    <source>
        <dbReference type="EnsemblMetazoa" id="OVOC8590.1"/>
    </source>
</evidence>
<dbReference type="EMBL" id="CMVM020000249">
    <property type="status" value="NOT_ANNOTATED_CDS"/>
    <property type="molecule type" value="Genomic_DNA"/>
</dbReference>